<dbReference type="EMBL" id="BAABFR010000103">
    <property type="protein sequence ID" value="GAA4402929.1"/>
    <property type="molecule type" value="Genomic_DNA"/>
</dbReference>
<feature type="DNA-binding region" description="H-T-H motif" evidence="4">
    <location>
        <begin position="27"/>
        <end position="46"/>
    </location>
</feature>
<dbReference type="InterPro" id="IPR050109">
    <property type="entry name" value="HTH-type_TetR-like_transc_reg"/>
</dbReference>
<dbReference type="Gene3D" id="1.10.357.10">
    <property type="entry name" value="Tetracycline Repressor, domain 2"/>
    <property type="match status" value="1"/>
</dbReference>
<evidence type="ECO:0000313" key="7">
    <source>
        <dbReference type="Proteomes" id="UP001500635"/>
    </source>
</evidence>
<sequence length="186" mass="19955">MTAASTKDRLLDATERILLDSGTASLTLDAVAAEAGVSKGGLLYHFRSKDALLLGVVGRLSDRWNAGIDGPVARWYLSAFEDDEAREAQMLTSIAAALRTAERRDDEVHRAVVHLNRQWDEQIRAEVDDPVVAETVRLVGDGLLLAAMLGLPMPEPVLYRRVVARLLGDDGAGGHAGADGEDPSNS</sequence>
<dbReference type="PANTHER" id="PTHR30055:SF234">
    <property type="entry name" value="HTH-TYPE TRANSCRIPTIONAL REGULATOR BETI"/>
    <property type="match status" value="1"/>
</dbReference>
<evidence type="ECO:0000256" key="1">
    <source>
        <dbReference type="ARBA" id="ARBA00023015"/>
    </source>
</evidence>
<keyword evidence="1" id="KW-0805">Transcription regulation</keyword>
<dbReference type="Pfam" id="PF00440">
    <property type="entry name" value="TetR_N"/>
    <property type="match status" value="1"/>
</dbReference>
<dbReference type="PROSITE" id="PS50977">
    <property type="entry name" value="HTH_TETR_2"/>
    <property type="match status" value="1"/>
</dbReference>
<proteinExistence type="predicted"/>
<accession>A0ABP8K9R9</accession>
<dbReference type="InterPro" id="IPR041479">
    <property type="entry name" value="TetR_CgmR_C"/>
</dbReference>
<keyword evidence="3" id="KW-0804">Transcription</keyword>
<evidence type="ECO:0000259" key="5">
    <source>
        <dbReference type="PROSITE" id="PS50977"/>
    </source>
</evidence>
<gene>
    <name evidence="6" type="ORF">GCM10023147_43930</name>
</gene>
<dbReference type="Proteomes" id="UP001500635">
    <property type="component" value="Unassembled WGS sequence"/>
</dbReference>
<dbReference type="PANTHER" id="PTHR30055">
    <property type="entry name" value="HTH-TYPE TRANSCRIPTIONAL REGULATOR RUTR"/>
    <property type="match status" value="1"/>
</dbReference>
<keyword evidence="7" id="KW-1185">Reference proteome</keyword>
<protein>
    <submittedName>
        <fullName evidence="6">TetR/AcrR family transcriptional regulator</fullName>
    </submittedName>
</protein>
<organism evidence="6 7">
    <name type="scientific">Tsukamurella soli</name>
    <dbReference type="NCBI Taxonomy" id="644556"/>
    <lineage>
        <taxon>Bacteria</taxon>
        <taxon>Bacillati</taxon>
        <taxon>Actinomycetota</taxon>
        <taxon>Actinomycetes</taxon>
        <taxon>Mycobacteriales</taxon>
        <taxon>Tsukamurellaceae</taxon>
        <taxon>Tsukamurella</taxon>
    </lineage>
</organism>
<evidence type="ECO:0000256" key="2">
    <source>
        <dbReference type="ARBA" id="ARBA00023125"/>
    </source>
</evidence>
<reference evidence="7" key="1">
    <citation type="journal article" date="2019" name="Int. J. Syst. Evol. Microbiol.">
        <title>The Global Catalogue of Microorganisms (GCM) 10K type strain sequencing project: providing services to taxonomists for standard genome sequencing and annotation.</title>
        <authorList>
            <consortium name="The Broad Institute Genomics Platform"/>
            <consortium name="The Broad Institute Genome Sequencing Center for Infectious Disease"/>
            <person name="Wu L."/>
            <person name="Ma J."/>
        </authorList>
    </citation>
    <scope>NUCLEOTIDE SEQUENCE [LARGE SCALE GENOMIC DNA]</scope>
    <source>
        <strain evidence="7">JCM 17688</strain>
    </source>
</reference>
<comment type="caution">
    <text evidence="6">The sequence shown here is derived from an EMBL/GenBank/DDBJ whole genome shotgun (WGS) entry which is preliminary data.</text>
</comment>
<keyword evidence="2 4" id="KW-0238">DNA-binding</keyword>
<evidence type="ECO:0000256" key="4">
    <source>
        <dbReference type="PROSITE-ProRule" id="PRU00335"/>
    </source>
</evidence>
<evidence type="ECO:0000313" key="6">
    <source>
        <dbReference type="EMBL" id="GAA4402929.1"/>
    </source>
</evidence>
<dbReference type="InterPro" id="IPR009057">
    <property type="entry name" value="Homeodomain-like_sf"/>
</dbReference>
<feature type="domain" description="HTH tetR-type" evidence="5">
    <location>
        <begin position="4"/>
        <end position="64"/>
    </location>
</feature>
<dbReference type="PRINTS" id="PR00455">
    <property type="entry name" value="HTHTETR"/>
</dbReference>
<evidence type="ECO:0000256" key="3">
    <source>
        <dbReference type="ARBA" id="ARBA00023163"/>
    </source>
</evidence>
<dbReference type="SUPFAM" id="SSF46689">
    <property type="entry name" value="Homeodomain-like"/>
    <property type="match status" value="1"/>
</dbReference>
<name>A0ABP8K9R9_9ACTN</name>
<dbReference type="RefSeq" id="WP_345000156.1">
    <property type="nucleotide sequence ID" value="NZ_BAABFR010000103.1"/>
</dbReference>
<dbReference type="InterPro" id="IPR001647">
    <property type="entry name" value="HTH_TetR"/>
</dbReference>
<dbReference type="Pfam" id="PF17937">
    <property type="entry name" value="TetR_C_28"/>
    <property type="match status" value="1"/>
</dbReference>